<protein>
    <submittedName>
        <fullName evidence="1">Uncharacterized protein</fullName>
    </submittedName>
</protein>
<comment type="caution">
    <text evidence="1">The sequence shown here is derived from an EMBL/GenBank/DDBJ whole genome shotgun (WGS) entry which is preliminary data.</text>
</comment>
<dbReference type="Proteomes" id="UP001177021">
    <property type="component" value="Unassembled WGS sequence"/>
</dbReference>
<sequence>MATKFGFKQQASRKQSFKQHFKVCFCFNRMFKLKVAEPPEEINNIFYRYTQNGTMNIDELYNFLVHFQGEESDDATLRHAQAVFHSLRHLNIFQRRGLHFDAFFRYLFGDLNGPLNDQVHQDMNAPLAHYFLYTGHNSYLTGNQLSSESSTAPIIKALKKGVRVIELDLWPNSREDDVEVRHGGTLTSSVKLRDCLNAIRDNAFEASKYPVIITFEDHITPPLQRKVAKMVDDIFGGMLFRPSYSHQMKNFPSPESLKEKILISTKPPESPEIQGQRIPAEEVEWLEDKDDKSRVNEKVLYIDRVAQNLQTYWDGPDDESEEDETLGYRNLISIHAGKPKGNVEHWLMEHDQVRRLSLSEQVLEEIAKTRGTDIVRFTQRNLLRIYPKGSRVDSSNYDPMNGWMHGAQMVAFNMQGHGHYLWYMEGMFKANGGCGYVKKPDFLLNNNKIYDPKINNRSILKTLQVVVYMGEGWQSEFGQTHFDFYSPPDFRVQVGIHGVPVDTDTKITRTIEDEWVPIWNEELIFPLTCPELAILHIKVIERDFSGQHDFAGQTCLPVSELKEGIRAVRLCDRKGEPYKYVRLLIQFRFSNH</sequence>
<dbReference type="EMBL" id="CASHSV030000206">
    <property type="protein sequence ID" value="CAJ2652528.1"/>
    <property type="molecule type" value="Genomic_DNA"/>
</dbReference>
<reference evidence="1" key="1">
    <citation type="submission" date="2023-10" db="EMBL/GenBank/DDBJ databases">
        <authorList>
            <person name="Rodriguez Cubillos JULIANA M."/>
            <person name="De Vega J."/>
        </authorList>
    </citation>
    <scope>NUCLEOTIDE SEQUENCE</scope>
</reference>
<accession>A0ACB0K893</accession>
<evidence type="ECO:0000313" key="2">
    <source>
        <dbReference type="Proteomes" id="UP001177021"/>
    </source>
</evidence>
<keyword evidence="2" id="KW-1185">Reference proteome</keyword>
<name>A0ACB0K893_TRIPR</name>
<evidence type="ECO:0000313" key="1">
    <source>
        <dbReference type="EMBL" id="CAJ2652528.1"/>
    </source>
</evidence>
<proteinExistence type="predicted"/>
<organism evidence="1 2">
    <name type="scientific">Trifolium pratense</name>
    <name type="common">Red clover</name>
    <dbReference type="NCBI Taxonomy" id="57577"/>
    <lineage>
        <taxon>Eukaryota</taxon>
        <taxon>Viridiplantae</taxon>
        <taxon>Streptophyta</taxon>
        <taxon>Embryophyta</taxon>
        <taxon>Tracheophyta</taxon>
        <taxon>Spermatophyta</taxon>
        <taxon>Magnoliopsida</taxon>
        <taxon>eudicotyledons</taxon>
        <taxon>Gunneridae</taxon>
        <taxon>Pentapetalae</taxon>
        <taxon>rosids</taxon>
        <taxon>fabids</taxon>
        <taxon>Fabales</taxon>
        <taxon>Fabaceae</taxon>
        <taxon>Papilionoideae</taxon>
        <taxon>50 kb inversion clade</taxon>
        <taxon>NPAAA clade</taxon>
        <taxon>Hologalegina</taxon>
        <taxon>IRL clade</taxon>
        <taxon>Trifolieae</taxon>
        <taxon>Trifolium</taxon>
    </lineage>
</organism>
<gene>
    <name evidence="1" type="ORF">MILVUS5_LOCUS20000</name>
</gene>